<evidence type="ECO:0000313" key="2">
    <source>
        <dbReference type="Proteomes" id="UP000011693"/>
    </source>
</evidence>
<dbReference type="SUPFAM" id="SSF101898">
    <property type="entry name" value="NHL repeat"/>
    <property type="match status" value="1"/>
</dbReference>
<dbReference type="Gene3D" id="2.130.10.10">
    <property type="entry name" value="YVTN repeat-like/Quinoprotein amine dehydrogenase"/>
    <property type="match status" value="1"/>
</dbReference>
<evidence type="ECO:0000313" key="1">
    <source>
        <dbReference type="EMBL" id="ELZ05289.1"/>
    </source>
</evidence>
<proteinExistence type="predicted"/>
<protein>
    <submittedName>
        <fullName evidence="1">Uncharacterized protein</fullName>
    </submittedName>
</protein>
<dbReference type="InterPro" id="IPR015943">
    <property type="entry name" value="WD40/YVTN_repeat-like_dom_sf"/>
</dbReference>
<feature type="non-terminal residue" evidence="1">
    <location>
        <position position="1"/>
    </location>
</feature>
<organism evidence="1 2">
    <name type="scientific">Natrialba chahannaoensis JCM 10990</name>
    <dbReference type="NCBI Taxonomy" id="1227492"/>
    <lineage>
        <taxon>Archaea</taxon>
        <taxon>Methanobacteriati</taxon>
        <taxon>Methanobacteriota</taxon>
        <taxon>Stenosarchaea group</taxon>
        <taxon>Halobacteria</taxon>
        <taxon>Halobacteriales</taxon>
        <taxon>Natrialbaceae</taxon>
        <taxon>Natrialba</taxon>
    </lineage>
</organism>
<accession>M0B6L0</accession>
<reference evidence="1 2" key="1">
    <citation type="journal article" date="2014" name="PLoS Genet.">
        <title>Phylogenetically driven sequencing of extremely halophilic archaea reveals strategies for static and dynamic osmo-response.</title>
        <authorList>
            <person name="Becker E.A."/>
            <person name="Seitzer P.M."/>
            <person name="Tritt A."/>
            <person name="Larsen D."/>
            <person name="Krusor M."/>
            <person name="Yao A.I."/>
            <person name="Wu D."/>
            <person name="Madern D."/>
            <person name="Eisen J.A."/>
            <person name="Darling A.E."/>
            <person name="Facciotti M.T."/>
        </authorList>
    </citation>
    <scope>NUCLEOTIDE SEQUENCE [LARGE SCALE GENOMIC DNA]</scope>
    <source>
        <strain evidence="1 2">JCM 10990</strain>
    </source>
</reference>
<dbReference type="Proteomes" id="UP000011693">
    <property type="component" value="Unassembled WGS sequence"/>
</dbReference>
<name>M0B6L0_9EURY</name>
<sequence>DLYILDFETGDELHVVEGFTDDHPRGIDFGDNSTVYVSDRDVGEVLVYDLDSEESSVFAEMPEPDTLAAHESRVYVFSYADTDDYPIHAYDSDGEHLWTRDAHASGASQVTALPADYGLAVPAYDDTITTVSSSGRSTTSLNTSHGLRELVMPSMFHGVDDYMPSTLMYDAIRGEEVTFSYGTMEIIEMTDS</sequence>
<dbReference type="AlphaFoldDB" id="M0B6L0"/>
<feature type="non-terminal residue" evidence="1">
    <location>
        <position position="192"/>
    </location>
</feature>
<keyword evidence="2" id="KW-1185">Reference proteome</keyword>
<dbReference type="EMBL" id="AOIN01000018">
    <property type="protein sequence ID" value="ELZ05289.1"/>
    <property type="molecule type" value="Genomic_DNA"/>
</dbReference>
<comment type="caution">
    <text evidence="1">The sequence shown here is derived from an EMBL/GenBank/DDBJ whole genome shotgun (WGS) entry which is preliminary data.</text>
</comment>
<dbReference type="RefSeq" id="WP_006165778.1">
    <property type="nucleotide sequence ID" value="NZ_AOIN01000018.1"/>
</dbReference>
<gene>
    <name evidence="1" type="ORF">C482_02466</name>
</gene>